<reference evidence="1" key="1">
    <citation type="submission" date="2023-04" db="EMBL/GenBank/DDBJ databases">
        <authorList>
            <person name="Vijverberg K."/>
            <person name="Xiong W."/>
            <person name="Schranz E."/>
        </authorList>
    </citation>
    <scope>NUCLEOTIDE SEQUENCE</scope>
</reference>
<gene>
    <name evidence="1" type="ORF">LSALG_LOCUS9541</name>
</gene>
<organism evidence="1 2">
    <name type="scientific">Lactuca saligna</name>
    <name type="common">Willowleaf lettuce</name>
    <dbReference type="NCBI Taxonomy" id="75948"/>
    <lineage>
        <taxon>Eukaryota</taxon>
        <taxon>Viridiplantae</taxon>
        <taxon>Streptophyta</taxon>
        <taxon>Embryophyta</taxon>
        <taxon>Tracheophyta</taxon>
        <taxon>Spermatophyta</taxon>
        <taxon>Magnoliopsida</taxon>
        <taxon>eudicotyledons</taxon>
        <taxon>Gunneridae</taxon>
        <taxon>Pentapetalae</taxon>
        <taxon>asterids</taxon>
        <taxon>campanulids</taxon>
        <taxon>Asterales</taxon>
        <taxon>Asteraceae</taxon>
        <taxon>Cichorioideae</taxon>
        <taxon>Cichorieae</taxon>
        <taxon>Lactucinae</taxon>
        <taxon>Lactuca</taxon>
    </lineage>
</organism>
<dbReference type="Proteomes" id="UP001177003">
    <property type="component" value="Chromosome 1"/>
</dbReference>
<accession>A0AA35VHS3</accession>
<evidence type="ECO:0000313" key="2">
    <source>
        <dbReference type="Proteomes" id="UP001177003"/>
    </source>
</evidence>
<dbReference type="EMBL" id="OX465077">
    <property type="protein sequence ID" value="CAI9269153.1"/>
    <property type="molecule type" value="Genomic_DNA"/>
</dbReference>
<proteinExistence type="predicted"/>
<dbReference type="AlphaFoldDB" id="A0AA35VHS3"/>
<evidence type="ECO:0000313" key="1">
    <source>
        <dbReference type="EMBL" id="CAI9269153.1"/>
    </source>
</evidence>
<protein>
    <submittedName>
        <fullName evidence="1">Uncharacterized protein</fullName>
    </submittedName>
</protein>
<name>A0AA35VHS3_LACSI</name>
<keyword evidence="2" id="KW-1185">Reference proteome</keyword>
<sequence length="181" mass="21303">MSRSLTMNRRNNRMTTFRSTNRVYSSHVVSIISSIPSTNDLQLRTTFTVADLFLTFEKSVVVDLQLFRKSSLFGTYQCDLMLYKGLYHEFQSLLPKFSNNCKRKFWHKKGLYRCQQKRFDLKRAAPRDISSQYKSLQRVMAEDSLVMVVLPQNGMNLSMNIANHEPKLDTTNHVYKIWMKL</sequence>